<dbReference type="RefSeq" id="XP_028039860.1">
    <property type="nucleotide sequence ID" value="XM_028184059.1"/>
</dbReference>
<keyword evidence="3" id="KW-1185">Reference proteome</keyword>
<accession>A0A6J2KD26</accession>
<keyword evidence="2" id="KW-0732">Signal</keyword>
<dbReference type="GeneID" id="114250257"/>
<feature type="region of interest" description="Disordered" evidence="1">
    <location>
        <begin position="60"/>
        <end position="93"/>
    </location>
</feature>
<reference evidence="4" key="1">
    <citation type="submission" date="2025-08" db="UniProtKB">
        <authorList>
            <consortium name="RefSeq"/>
        </authorList>
    </citation>
    <scope>IDENTIFICATION</scope>
    <source>
        <tissue evidence="4">Silk gland</tissue>
    </source>
</reference>
<evidence type="ECO:0000256" key="1">
    <source>
        <dbReference type="SAM" id="MobiDB-lite"/>
    </source>
</evidence>
<evidence type="ECO:0000313" key="3">
    <source>
        <dbReference type="Proteomes" id="UP000504629"/>
    </source>
</evidence>
<organism evidence="3 4">
    <name type="scientific">Bombyx mandarina</name>
    <name type="common">Wild silk moth</name>
    <name type="synonym">Wild silkworm</name>
    <dbReference type="NCBI Taxonomy" id="7092"/>
    <lineage>
        <taxon>Eukaryota</taxon>
        <taxon>Metazoa</taxon>
        <taxon>Ecdysozoa</taxon>
        <taxon>Arthropoda</taxon>
        <taxon>Hexapoda</taxon>
        <taxon>Insecta</taxon>
        <taxon>Pterygota</taxon>
        <taxon>Neoptera</taxon>
        <taxon>Endopterygota</taxon>
        <taxon>Lepidoptera</taxon>
        <taxon>Glossata</taxon>
        <taxon>Ditrysia</taxon>
        <taxon>Bombycoidea</taxon>
        <taxon>Bombycidae</taxon>
        <taxon>Bombycinae</taxon>
        <taxon>Bombyx</taxon>
    </lineage>
</organism>
<protein>
    <submittedName>
        <fullName evidence="4">Uncharacterized protein LOC114250257 isoform X2</fullName>
    </submittedName>
</protein>
<dbReference type="Proteomes" id="UP000504629">
    <property type="component" value="Unplaced"/>
</dbReference>
<gene>
    <name evidence="4" type="primary">LOC114250257</name>
</gene>
<proteinExistence type="predicted"/>
<feature type="signal peptide" evidence="2">
    <location>
        <begin position="1"/>
        <end position="20"/>
    </location>
</feature>
<evidence type="ECO:0000313" key="4">
    <source>
        <dbReference type="RefSeq" id="XP_028039860.1"/>
    </source>
</evidence>
<evidence type="ECO:0000256" key="2">
    <source>
        <dbReference type="SAM" id="SignalP"/>
    </source>
</evidence>
<sequence>MKHLLIFSIVASTCITSLRADPKMASGKAIAIGAPISEGGSGSIAIASAKAVGKEAAVTTAAAVDEPGDDRGPEGEDKGRTISKSKSSGDKED</sequence>
<name>A0A6J2KD26_BOMMA</name>
<feature type="chain" id="PRO_5027008168" evidence="2">
    <location>
        <begin position="21"/>
        <end position="93"/>
    </location>
</feature>
<feature type="compositionally biased region" description="Basic and acidic residues" evidence="1">
    <location>
        <begin position="69"/>
        <end position="80"/>
    </location>
</feature>
<dbReference type="AlphaFoldDB" id="A0A6J2KD26"/>